<sequence length="276" mass="32221">MFDCDSFNHVCILYIVIQLGFFCTTSNYTEYEVGMSSVNTTEIPDIPWYTDGGPCYSLKTALDIFSKSLYNTDHGVRVLLDNFYANVAQMKRSPPLTPYRKPFIVIEGMQRRIRYIITRKVARYLKGMEVYNPPPGYLELRSWFNNSSSLRRAYFALCVYIAANNVKMTLPFRAAVMSGYWLDQATFALAKKYKPLLPPDESPEWRWPSDLLKPDLIFYLNNRDDALPMTYSYYTTKRPDPIKDTILDIFKKWADPKPIFIKNSTRYRDIVAEMIP</sequence>
<accession>A0A1B6MP70</accession>
<organism evidence="1">
    <name type="scientific">Graphocephala atropunctata</name>
    <dbReference type="NCBI Taxonomy" id="36148"/>
    <lineage>
        <taxon>Eukaryota</taxon>
        <taxon>Metazoa</taxon>
        <taxon>Ecdysozoa</taxon>
        <taxon>Arthropoda</taxon>
        <taxon>Hexapoda</taxon>
        <taxon>Insecta</taxon>
        <taxon>Pterygota</taxon>
        <taxon>Neoptera</taxon>
        <taxon>Paraneoptera</taxon>
        <taxon>Hemiptera</taxon>
        <taxon>Auchenorrhyncha</taxon>
        <taxon>Membracoidea</taxon>
        <taxon>Cicadellidae</taxon>
        <taxon>Cicadellinae</taxon>
        <taxon>Cicadellini</taxon>
        <taxon>Graphocephala</taxon>
    </lineage>
</organism>
<gene>
    <name evidence="1" type="ORF">g.12752</name>
</gene>
<evidence type="ECO:0000313" key="1">
    <source>
        <dbReference type="EMBL" id="JAT37750.1"/>
    </source>
</evidence>
<reference evidence="1" key="1">
    <citation type="submission" date="2015-11" db="EMBL/GenBank/DDBJ databases">
        <title>De novo transcriptome assembly of four potential Pierce s Disease insect vectors from Arizona vineyards.</title>
        <authorList>
            <person name="Tassone E.E."/>
        </authorList>
    </citation>
    <scope>NUCLEOTIDE SEQUENCE</scope>
</reference>
<proteinExistence type="predicted"/>
<dbReference type="AlphaFoldDB" id="A0A1B6MP70"/>
<dbReference type="EMBL" id="GEBQ01002227">
    <property type="protein sequence ID" value="JAT37750.1"/>
    <property type="molecule type" value="Transcribed_RNA"/>
</dbReference>
<name>A0A1B6MP70_9HEMI</name>
<feature type="non-terminal residue" evidence="1">
    <location>
        <position position="276"/>
    </location>
</feature>
<protein>
    <submittedName>
        <fullName evidence="1">Uncharacterized protein</fullName>
    </submittedName>
</protein>